<proteinExistence type="predicted"/>
<dbReference type="Proteomes" id="UP001165405">
    <property type="component" value="Unassembled WGS sequence"/>
</dbReference>
<gene>
    <name evidence="3" type="ORF">L1785_20350</name>
</gene>
<reference evidence="3" key="1">
    <citation type="submission" date="2022-01" db="EMBL/GenBank/DDBJ databases">
        <title>Antribacter sp. nov., isolated from Guizhou of China.</title>
        <authorList>
            <person name="Chengliang C."/>
            <person name="Ya Z."/>
        </authorList>
    </citation>
    <scope>NUCLEOTIDE SEQUENCE</scope>
    <source>
        <strain evidence="3">KLBMP 9083</strain>
    </source>
</reference>
<evidence type="ECO:0000313" key="3">
    <source>
        <dbReference type="EMBL" id="MCF4123323.1"/>
    </source>
</evidence>
<accession>A0AA41QHN4</accession>
<protein>
    <recommendedName>
        <fullName evidence="5">Cell division protein FtsL</fullName>
    </recommendedName>
</protein>
<organism evidence="3 4">
    <name type="scientific">Antribacter soli</name>
    <dbReference type="NCBI Taxonomy" id="2910976"/>
    <lineage>
        <taxon>Bacteria</taxon>
        <taxon>Bacillati</taxon>
        <taxon>Actinomycetota</taxon>
        <taxon>Actinomycetes</taxon>
        <taxon>Micrococcales</taxon>
        <taxon>Promicromonosporaceae</taxon>
        <taxon>Antribacter</taxon>
    </lineage>
</organism>
<dbReference type="RefSeq" id="WP_236091133.1">
    <property type="nucleotide sequence ID" value="NZ_JAKGSG010000058.1"/>
</dbReference>
<sequence length="146" mass="15726">MSAERTRPLAPARREHEGPAEQRRRRTPLTAITGGAAYRRGRFDAVRAPLHSTSGVPFLVLCATILLGALLAVLVLNTTLARGSYEMSQLQRDVGRTAQDVQGLQEGVRQAEAQLDDKARRLGMVPAENPTMISVLTGQVVTGATP</sequence>
<evidence type="ECO:0000313" key="4">
    <source>
        <dbReference type="Proteomes" id="UP001165405"/>
    </source>
</evidence>
<keyword evidence="2" id="KW-1133">Transmembrane helix</keyword>
<feature type="compositionally biased region" description="Basic and acidic residues" evidence="1">
    <location>
        <begin position="1"/>
        <end position="22"/>
    </location>
</feature>
<dbReference type="AlphaFoldDB" id="A0AA41QHN4"/>
<feature type="transmembrane region" description="Helical" evidence="2">
    <location>
        <begin position="58"/>
        <end position="80"/>
    </location>
</feature>
<keyword evidence="4" id="KW-1185">Reference proteome</keyword>
<feature type="region of interest" description="Disordered" evidence="1">
    <location>
        <begin position="1"/>
        <end position="29"/>
    </location>
</feature>
<dbReference type="EMBL" id="JAKGSG010000058">
    <property type="protein sequence ID" value="MCF4123323.1"/>
    <property type="molecule type" value="Genomic_DNA"/>
</dbReference>
<evidence type="ECO:0000256" key="1">
    <source>
        <dbReference type="SAM" id="MobiDB-lite"/>
    </source>
</evidence>
<keyword evidence="2" id="KW-0472">Membrane</keyword>
<comment type="caution">
    <text evidence="3">The sequence shown here is derived from an EMBL/GenBank/DDBJ whole genome shotgun (WGS) entry which is preliminary data.</text>
</comment>
<evidence type="ECO:0008006" key="5">
    <source>
        <dbReference type="Google" id="ProtNLM"/>
    </source>
</evidence>
<keyword evidence="2" id="KW-0812">Transmembrane</keyword>
<name>A0AA41QHN4_9MICO</name>
<evidence type="ECO:0000256" key="2">
    <source>
        <dbReference type="SAM" id="Phobius"/>
    </source>
</evidence>